<gene>
    <name evidence="1" type="ORF">SDC9_106106</name>
</gene>
<proteinExistence type="predicted"/>
<sequence>MVGEDDRRTVADLEVFRRNRDSLRAQIVHLLEQFLRVNDRAVAEHVDNAFPEDAGGQEVQRKLAVFVDDGMARVIAALIADNHIVIGGDEIDHATFAFVTPVDPHNCTVSHVFCSFQDRSASV</sequence>
<name>A0A645B2H3_9ZZZZ</name>
<organism evidence="1">
    <name type="scientific">bioreactor metagenome</name>
    <dbReference type="NCBI Taxonomy" id="1076179"/>
    <lineage>
        <taxon>unclassified sequences</taxon>
        <taxon>metagenomes</taxon>
        <taxon>ecological metagenomes</taxon>
    </lineage>
</organism>
<protein>
    <submittedName>
        <fullName evidence="1">Uncharacterized protein</fullName>
    </submittedName>
</protein>
<evidence type="ECO:0000313" key="1">
    <source>
        <dbReference type="EMBL" id="MPM59266.1"/>
    </source>
</evidence>
<dbReference type="AlphaFoldDB" id="A0A645B2H3"/>
<reference evidence="1" key="1">
    <citation type="submission" date="2019-08" db="EMBL/GenBank/DDBJ databases">
        <authorList>
            <person name="Kucharzyk K."/>
            <person name="Murdoch R.W."/>
            <person name="Higgins S."/>
            <person name="Loffler F."/>
        </authorList>
    </citation>
    <scope>NUCLEOTIDE SEQUENCE</scope>
</reference>
<dbReference type="EMBL" id="VSSQ01017203">
    <property type="protein sequence ID" value="MPM59266.1"/>
    <property type="molecule type" value="Genomic_DNA"/>
</dbReference>
<comment type="caution">
    <text evidence="1">The sequence shown here is derived from an EMBL/GenBank/DDBJ whole genome shotgun (WGS) entry which is preliminary data.</text>
</comment>
<accession>A0A645B2H3</accession>